<dbReference type="Gene3D" id="3.40.309.10">
    <property type="entry name" value="Aldehyde Dehydrogenase, Chain A, domain 2"/>
    <property type="match status" value="1"/>
</dbReference>
<dbReference type="AlphaFoldDB" id="A0A9X4XMG3"/>
<feature type="active site" evidence="4">
    <location>
        <position position="263"/>
    </location>
</feature>
<dbReference type="Gene3D" id="3.40.605.10">
    <property type="entry name" value="Aldehyde Dehydrogenase, Chain A, domain 1"/>
    <property type="match status" value="1"/>
</dbReference>
<organism evidence="7 8">
    <name type="scientific">Rhodoplanes serenus</name>
    <dbReference type="NCBI Taxonomy" id="200615"/>
    <lineage>
        <taxon>Bacteria</taxon>
        <taxon>Pseudomonadati</taxon>
        <taxon>Pseudomonadota</taxon>
        <taxon>Alphaproteobacteria</taxon>
        <taxon>Hyphomicrobiales</taxon>
        <taxon>Nitrobacteraceae</taxon>
        <taxon>Rhodoplanes</taxon>
    </lineage>
</organism>
<keyword evidence="3" id="KW-0558">Oxidation</keyword>
<dbReference type="EMBL" id="WNKV01000002">
    <property type="protein sequence ID" value="MTW15221.1"/>
    <property type="molecule type" value="Genomic_DNA"/>
</dbReference>
<accession>A0A9X4XMG3</accession>
<dbReference type="FunFam" id="3.40.605.10:FF:000007">
    <property type="entry name" value="NAD/NADP-dependent betaine aldehyde dehydrogenase"/>
    <property type="match status" value="1"/>
</dbReference>
<evidence type="ECO:0000259" key="6">
    <source>
        <dbReference type="Pfam" id="PF00171"/>
    </source>
</evidence>
<comment type="caution">
    <text evidence="7">The sequence shown here is derived from an EMBL/GenBank/DDBJ whole genome shotgun (WGS) entry which is preliminary data.</text>
</comment>
<sequence length="497" mass="52030">MTIAIEPVTDPHALAEALSGRMLIDGALVPAVSGRTYAVINPATGQTIATAPFGEAADVEAAVASAAAAQKAWAKLPARRRGALVAECGRLLAGRVEELGRLVALETGKALRTESRGEASVLADVFTFFGGLGSELKGETIPFDPAMLTVTLREPIGVIGAIIPWNAPMMLMAMKIAPALVAGNAVVVKAAEEAPLAVLRVAQVMNTVLPKGVFNLITGFGPECGAPLVAAPAVRKVTFTGSVETGRAVYRAAADKLIPVTLELGGKSPMIVMADADLDRAVAGAVAGMRFTRQGQSCTASSRIFVHDSIHDAFVDRLAAAVDRMVMGDPLDERTDIGAIVSKSQHERVCGYIEAGRAAGATARACSALPDDPALAGGLFVRPHVFTGLGNDSRLAREEIFGPVCCVIRFRDYEEAIAAANDSDYGLAATLWTRDLKTALDAAHRLEAGFVQVNQNLVVQPSLSYGGIKQSGLGKEASLEAMLEHFTHKKTVILNMT</sequence>
<dbReference type="InterPro" id="IPR016161">
    <property type="entry name" value="Ald_DH/histidinol_DH"/>
</dbReference>
<dbReference type="InterPro" id="IPR029510">
    <property type="entry name" value="Ald_DH_CS_GLU"/>
</dbReference>
<dbReference type="Proteomes" id="UP000438991">
    <property type="component" value="Unassembled WGS sequence"/>
</dbReference>
<feature type="domain" description="Aldehyde dehydrogenase" evidence="6">
    <location>
        <begin position="33"/>
        <end position="492"/>
    </location>
</feature>
<dbReference type="InterPro" id="IPR015590">
    <property type="entry name" value="Aldehyde_DH_dom"/>
</dbReference>
<keyword evidence="2 5" id="KW-0560">Oxidoreductase</keyword>
<evidence type="ECO:0000256" key="2">
    <source>
        <dbReference type="ARBA" id="ARBA00023002"/>
    </source>
</evidence>
<dbReference type="SUPFAM" id="SSF53720">
    <property type="entry name" value="ALDH-like"/>
    <property type="match status" value="1"/>
</dbReference>
<proteinExistence type="inferred from homology"/>
<dbReference type="RefSeq" id="WP_155478548.1">
    <property type="nucleotide sequence ID" value="NZ_WNKV01000002.1"/>
</dbReference>
<evidence type="ECO:0000313" key="7">
    <source>
        <dbReference type="EMBL" id="MTW15221.1"/>
    </source>
</evidence>
<evidence type="ECO:0000256" key="1">
    <source>
        <dbReference type="ARBA" id="ARBA00009986"/>
    </source>
</evidence>
<evidence type="ECO:0000313" key="8">
    <source>
        <dbReference type="Proteomes" id="UP000438991"/>
    </source>
</evidence>
<dbReference type="InterPro" id="IPR016163">
    <property type="entry name" value="Ald_DH_C"/>
</dbReference>
<name>A0A9X4XMG3_9BRAD</name>
<evidence type="ECO:0000256" key="3">
    <source>
        <dbReference type="ARBA" id="ARBA00023097"/>
    </source>
</evidence>
<dbReference type="FunFam" id="3.40.309.10:FF:000012">
    <property type="entry name" value="Betaine aldehyde dehydrogenase"/>
    <property type="match status" value="1"/>
</dbReference>
<comment type="similarity">
    <text evidence="1 5">Belongs to the aldehyde dehydrogenase family.</text>
</comment>
<dbReference type="GO" id="GO:0016620">
    <property type="term" value="F:oxidoreductase activity, acting on the aldehyde or oxo group of donors, NAD or NADP as acceptor"/>
    <property type="evidence" value="ECO:0007669"/>
    <property type="project" value="InterPro"/>
</dbReference>
<dbReference type="PROSITE" id="PS00070">
    <property type="entry name" value="ALDEHYDE_DEHYDR_CYS"/>
    <property type="match status" value="1"/>
</dbReference>
<evidence type="ECO:0000256" key="5">
    <source>
        <dbReference type="RuleBase" id="RU003345"/>
    </source>
</evidence>
<gene>
    <name evidence="7" type="ORF">GJ689_03255</name>
</gene>
<evidence type="ECO:0000256" key="4">
    <source>
        <dbReference type="PROSITE-ProRule" id="PRU10007"/>
    </source>
</evidence>
<reference evidence="7 8" key="1">
    <citation type="submission" date="2019-11" db="EMBL/GenBank/DDBJ databases">
        <title>Whole-genome sequence of Rhodoplanes serenus DSM 18633, type strain.</title>
        <authorList>
            <person name="Kyndt J.A."/>
            <person name="Meyer T.E."/>
        </authorList>
    </citation>
    <scope>NUCLEOTIDE SEQUENCE [LARGE SCALE GENOMIC DNA]</scope>
    <source>
        <strain evidence="7 8">DSM 18633</strain>
    </source>
</reference>
<protein>
    <submittedName>
        <fullName evidence="7">Aldehyde dehydrogenase family protein</fullName>
    </submittedName>
</protein>
<dbReference type="PROSITE" id="PS00687">
    <property type="entry name" value="ALDEHYDE_DEHYDR_GLU"/>
    <property type="match status" value="1"/>
</dbReference>
<dbReference type="PANTHER" id="PTHR11699">
    <property type="entry name" value="ALDEHYDE DEHYDROGENASE-RELATED"/>
    <property type="match status" value="1"/>
</dbReference>
<dbReference type="InterPro" id="IPR016160">
    <property type="entry name" value="Ald_DH_CS_CYS"/>
</dbReference>
<dbReference type="Pfam" id="PF00171">
    <property type="entry name" value="Aldedh"/>
    <property type="match status" value="1"/>
</dbReference>
<dbReference type="InterPro" id="IPR016162">
    <property type="entry name" value="Ald_DH_N"/>
</dbReference>